<protein>
    <submittedName>
        <fullName evidence="2">Membrane protein</fullName>
    </submittedName>
</protein>
<organism evidence="2 3">
    <name type="scientific">Dictyobacter halimunensis</name>
    <dbReference type="NCBI Taxonomy" id="3026934"/>
    <lineage>
        <taxon>Bacteria</taxon>
        <taxon>Bacillati</taxon>
        <taxon>Chloroflexota</taxon>
        <taxon>Ktedonobacteria</taxon>
        <taxon>Ktedonobacterales</taxon>
        <taxon>Dictyobacteraceae</taxon>
        <taxon>Dictyobacter</taxon>
    </lineage>
</organism>
<reference evidence="2 3" key="1">
    <citation type="submission" date="2023-02" db="EMBL/GenBank/DDBJ databases">
        <title>Dictyobacter halimunensis sp. nov., a new member of the class Ktedonobacteria from forest soil in a geothermal area.</title>
        <authorList>
            <person name="Rachmania M.K."/>
            <person name="Ningsih F."/>
            <person name="Sakai Y."/>
            <person name="Yabe S."/>
            <person name="Yokota A."/>
            <person name="Sjamsuridzal W."/>
        </authorList>
    </citation>
    <scope>NUCLEOTIDE SEQUENCE [LARGE SCALE GENOMIC DNA]</scope>
    <source>
        <strain evidence="2 3">S3.2.2.5</strain>
    </source>
</reference>
<keyword evidence="3" id="KW-1185">Reference proteome</keyword>
<dbReference type="Pfam" id="PF14325">
    <property type="entry name" value="DUF4383"/>
    <property type="match status" value="1"/>
</dbReference>
<dbReference type="RefSeq" id="WP_338250290.1">
    <property type="nucleotide sequence ID" value="NZ_BSRI01000001.1"/>
</dbReference>
<dbReference type="Proteomes" id="UP001344906">
    <property type="component" value="Unassembled WGS sequence"/>
</dbReference>
<feature type="transmembrane region" description="Helical" evidence="1">
    <location>
        <begin position="105"/>
        <end position="121"/>
    </location>
</feature>
<feature type="transmembrane region" description="Helical" evidence="1">
    <location>
        <begin position="34"/>
        <end position="61"/>
    </location>
</feature>
<dbReference type="EMBL" id="BSRI01000001">
    <property type="protein sequence ID" value="GLV55706.1"/>
    <property type="molecule type" value="Genomic_DNA"/>
</dbReference>
<gene>
    <name evidence="2" type="ORF">KDH_25500</name>
</gene>
<name>A0ABQ6FTB8_9CHLR</name>
<comment type="caution">
    <text evidence="2">The sequence shown here is derived from an EMBL/GenBank/DDBJ whole genome shotgun (WGS) entry which is preliminary data.</text>
</comment>
<feature type="transmembrane region" description="Helical" evidence="1">
    <location>
        <begin position="73"/>
        <end position="99"/>
    </location>
</feature>
<evidence type="ECO:0000256" key="1">
    <source>
        <dbReference type="SAM" id="Phobius"/>
    </source>
</evidence>
<keyword evidence="1" id="KW-0472">Membrane</keyword>
<proteinExistence type="predicted"/>
<feature type="transmembrane region" description="Helical" evidence="1">
    <location>
        <begin position="7"/>
        <end position="28"/>
    </location>
</feature>
<evidence type="ECO:0000313" key="3">
    <source>
        <dbReference type="Proteomes" id="UP001344906"/>
    </source>
</evidence>
<keyword evidence="1" id="KW-0812">Transmembrane</keyword>
<keyword evidence="1" id="KW-1133">Transmembrane helix</keyword>
<evidence type="ECO:0000313" key="2">
    <source>
        <dbReference type="EMBL" id="GLV55706.1"/>
    </source>
</evidence>
<sequence length="131" mass="13628">MANIQKTTSLVFGIVFLLIGILGFVPALTPGGALLGLFMVNGVHSVVHLLFGILGIAAAFTGMGRFYNRAGGIIYLLIAILGFIPGLAPNGMLLGLVMINLADNFLHIVIGVVLTAVGFALQDRPAIAQRA</sequence>
<accession>A0ABQ6FTB8</accession>